<evidence type="ECO:0000313" key="1">
    <source>
        <dbReference type="EMBL" id="TDZ53863.1"/>
    </source>
</evidence>
<comment type="caution">
    <text evidence="1">The sequence shown here is derived from an EMBL/GenBank/DDBJ whole genome shotgun (WGS) entry which is preliminary data.</text>
</comment>
<gene>
    <name evidence="1" type="ORF">CCUG63697_00028</name>
</gene>
<organism evidence="1 2">
    <name type="scientific">Mycobacteroides franklinii</name>
    <dbReference type="NCBI Taxonomy" id="948102"/>
    <lineage>
        <taxon>Bacteria</taxon>
        <taxon>Bacillati</taxon>
        <taxon>Actinomycetota</taxon>
        <taxon>Actinomycetes</taxon>
        <taxon>Mycobacteriales</taxon>
        <taxon>Mycobacteriaceae</taxon>
        <taxon>Mycobacteroides</taxon>
    </lineage>
</organism>
<dbReference type="Proteomes" id="UP000295165">
    <property type="component" value="Unassembled WGS sequence"/>
</dbReference>
<evidence type="ECO:0000313" key="2">
    <source>
        <dbReference type="Proteomes" id="UP000295165"/>
    </source>
</evidence>
<reference evidence="1 2" key="1">
    <citation type="journal article" date="2019" name="Sci. Rep.">
        <title>Extended insight into the Mycobacterium chelonae-abscessus complex through whole genome sequencing of Mycobacterium salmoniphilum outbreak and Mycobacterium salmoniphilum-like strains.</title>
        <authorList>
            <person name="Behra P.R.K."/>
            <person name="Das S."/>
            <person name="Pettersson B.M.F."/>
            <person name="Shirreff L."/>
            <person name="DuCote T."/>
            <person name="Jacobsson K.G."/>
            <person name="Ennis D.G."/>
            <person name="Kirsebom L.A."/>
        </authorList>
    </citation>
    <scope>NUCLEOTIDE SEQUENCE [LARGE SCALE GENOMIC DNA]</scope>
    <source>
        <strain evidence="1 2">CCUG 63697</strain>
    </source>
</reference>
<protein>
    <submittedName>
        <fullName evidence="1">Uncharacterized protein</fullName>
    </submittedName>
</protein>
<keyword evidence="2" id="KW-1185">Reference proteome</keyword>
<accession>A0A4V6QEW3</accession>
<name>A0A4V6QEW3_9MYCO</name>
<dbReference type="EMBL" id="PECC01000009">
    <property type="protein sequence ID" value="TDZ53863.1"/>
    <property type="molecule type" value="Genomic_DNA"/>
</dbReference>
<dbReference type="AlphaFoldDB" id="A0A4V6QEW3"/>
<sequence>MSPCGTAAVFKIEWSVRHYGGGAAFGVVIEINQALAIELASVTQKFVA</sequence>
<proteinExistence type="predicted"/>